<accession>A0A1G7WAR1</accession>
<organism evidence="1 2">
    <name type="scientific">Sinosporangium album</name>
    <dbReference type="NCBI Taxonomy" id="504805"/>
    <lineage>
        <taxon>Bacteria</taxon>
        <taxon>Bacillati</taxon>
        <taxon>Actinomycetota</taxon>
        <taxon>Actinomycetes</taxon>
        <taxon>Streptosporangiales</taxon>
        <taxon>Streptosporangiaceae</taxon>
        <taxon>Sinosporangium</taxon>
    </lineage>
</organism>
<sequence>MTGCMLPESLLLSSELGLSPVMQSNGELLAVDEAGWEVATVSVGPRSGCYLVSAPAVSV</sequence>
<evidence type="ECO:0000313" key="1">
    <source>
        <dbReference type="EMBL" id="SDG68170.1"/>
    </source>
</evidence>
<dbReference type="EMBL" id="FNCN01000006">
    <property type="protein sequence ID" value="SDG68170.1"/>
    <property type="molecule type" value="Genomic_DNA"/>
</dbReference>
<dbReference type="AlphaFoldDB" id="A0A1G7WAR1"/>
<feature type="non-terminal residue" evidence="1">
    <location>
        <position position="59"/>
    </location>
</feature>
<reference evidence="1 2" key="1">
    <citation type="submission" date="2016-10" db="EMBL/GenBank/DDBJ databases">
        <authorList>
            <person name="de Groot N.N."/>
        </authorList>
    </citation>
    <scope>NUCLEOTIDE SEQUENCE [LARGE SCALE GENOMIC DNA]</scope>
    <source>
        <strain evidence="1 2">CPCC 201354</strain>
    </source>
</reference>
<keyword evidence="2" id="KW-1185">Reference proteome</keyword>
<protein>
    <submittedName>
        <fullName evidence="1">Uncharacterized protein</fullName>
    </submittedName>
</protein>
<gene>
    <name evidence="1" type="ORF">SAMN05421505_106242</name>
</gene>
<dbReference type="Proteomes" id="UP000198923">
    <property type="component" value="Unassembled WGS sequence"/>
</dbReference>
<proteinExistence type="predicted"/>
<evidence type="ECO:0000313" key="2">
    <source>
        <dbReference type="Proteomes" id="UP000198923"/>
    </source>
</evidence>
<name>A0A1G7WAR1_9ACTN</name>